<evidence type="ECO:0000313" key="1">
    <source>
        <dbReference type="EMBL" id="KAI4468943.1"/>
    </source>
</evidence>
<accession>A0ACB9TQ96</accession>
<keyword evidence="2" id="KW-1185">Reference proteome</keyword>
<dbReference type="EMBL" id="CM043016">
    <property type="protein sequence ID" value="KAI4468943.1"/>
    <property type="molecule type" value="Genomic_DNA"/>
</dbReference>
<comment type="caution">
    <text evidence="1">The sequence shown here is derived from an EMBL/GenBank/DDBJ whole genome shotgun (WGS) entry which is preliminary data.</text>
</comment>
<protein>
    <submittedName>
        <fullName evidence="1">Carboxylesterase</fullName>
    </submittedName>
</protein>
<proteinExistence type="predicted"/>
<evidence type="ECO:0000313" key="2">
    <source>
        <dbReference type="Proteomes" id="UP001056778"/>
    </source>
</evidence>
<dbReference type="Proteomes" id="UP001056778">
    <property type="component" value="Chromosome 2"/>
</dbReference>
<gene>
    <name evidence="1" type="ORF">MML48_2g00020652</name>
</gene>
<name>A0ACB9TQ96_HOLOL</name>
<reference evidence="1" key="1">
    <citation type="submission" date="2022-04" db="EMBL/GenBank/DDBJ databases">
        <title>Chromosome-scale genome assembly of Holotrichia oblita Faldermann.</title>
        <authorList>
            <person name="Rongchong L."/>
        </authorList>
    </citation>
    <scope>NUCLEOTIDE SEQUENCE</scope>
    <source>
        <strain evidence="1">81SQS9</strain>
    </source>
</reference>
<sequence length="182" mass="20053">MIPVNIVVSVSLLCLFYTICTCELSPLVHIDQGKLRGVLKTDWKGGDFYSFLSIPYARKPIGNLRFMLQTKNLKPVMVYIHGGGFVEGHGRNDLFGAEFLMPEGVVLVTINYRLGLFGFLNFENSEIGVFGNMGMKDQAMALRWVKKNIEKFGGDPNSVTIFGESAGGCSVHLHSLSPMSQG</sequence>
<organism evidence="1 2">
    <name type="scientific">Holotrichia oblita</name>
    <name type="common">Chafer beetle</name>
    <dbReference type="NCBI Taxonomy" id="644536"/>
    <lineage>
        <taxon>Eukaryota</taxon>
        <taxon>Metazoa</taxon>
        <taxon>Ecdysozoa</taxon>
        <taxon>Arthropoda</taxon>
        <taxon>Hexapoda</taxon>
        <taxon>Insecta</taxon>
        <taxon>Pterygota</taxon>
        <taxon>Neoptera</taxon>
        <taxon>Endopterygota</taxon>
        <taxon>Coleoptera</taxon>
        <taxon>Polyphaga</taxon>
        <taxon>Scarabaeiformia</taxon>
        <taxon>Scarabaeidae</taxon>
        <taxon>Melolonthinae</taxon>
        <taxon>Holotrichia</taxon>
    </lineage>
</organism>